<dbReference type="HOGENOM" id="CLU_2879842_0_0_10"/>
<dbReference type="RefSeq" id="WP_014561452.1">
    <property type="nucleotide sequence ID" value="NC_017464.1"/>
</dbReference>
<sequence>MRPYLTTIIFLLDTKEPAVSLSVSISIDYYFTPLGFLFFGLFFYKYFIPLGFNLNYESVDCAD</sequence>
<evidence type="ECO:0000313" key="3">
    <source>
        <dbReference type="Proteomes" id="UP000007394"/>
    </source>
</evidence>
<keyword evidence="1" id="KW-1133">Transmembrane helix</keyword>
<feature type="transmembrane region" description="Helical" evidence="1">
    <location>
        <begin position="30"/>
        <end position="48"/>
    </location>
</feature>
<accession>I0AMV4</accession>
<evidence type="ECO:0000256" key="1">
    <source>
        <dbReference type="SAM" id="Phobius"/>
    </source>
</evidence>
<keyword evidence="1" id="KW-0472">Membrane</keyword>
<dbReference type="Proteomes" id="UP000007394">
    <property type="component" value="Chromosome"/>
</dbReference>
<gene>
    <name evidence="2" type="ordered locus">IALB_2608</name>
</gene>
<organism evidence="2 3">
    <name type="scientific">Ignavibacterium album (strain DSM 19864 / JCM 16511 / NBRC 101810 / Mat9-16)</name>
    <dbReference type="NCBI Taxonomy" id="945713"/>
    <lineage>
        <taxon>Bacteria</taxon>
        <taxon>Pseudomonadati</taxon>
        <taxon>Ignavibacteriota</taxon>
        <taxon>Ignavibacteria</taxon>
        <taxon>Ignavibacteriales</taxon>
        <taxon>Ignavibacteriaceae</taxon>
        <taxon>Ignavibacterium</taxon>
    </lineage>
</organism>
<keyword evidence="3" id="KW-1185">Reference proteome</keyword>
<protein>
    <submittedName>
        <fullName evidence="2">Uncharacterized protein</fullName>
    </submittedName>
</protein>
<dbReference type="KEGG" id="ial:IALB_2608"/>
<proteinExistence type="predicted"/>
<dbReference type="EMBL" id="CP003418">
    <property type="protein sequence ID" value="AFH50311.1"/>
    <property type="molecule type" value="Genomic_DNA"/>
</dbReference>
<dbReference type="AlphaFoldDB" id="I0AMV4"/>
<reference evidence="2 3" key="1">
    <citation type="journal article" date="2012" name="Front. Microbiol.">
        <title>Complete genome of Ignavibacterium album, a metabolically versatile, flagellated, facultative anaerobe from the phylum Chlorobi.</title>
        <authorList>
            <person name="Liu Z."/>
            <person name="Frigaard N.-U."/>
            <person name="Vogl K."/>
            <person name="Iino T."/>
            <person name="Ohkuma M."/>
            <person name="Overmann J."/>
            <person name="Bryant D.A."/>
        </authorList>
    </citation>
    <scope>NUCLEOTIDE SEQUENCE [LARGE SCALE GENOMIC DNA]</scope>
    <source>
        <strain evidence="3">DSM 19864 / JCM 16511 / NBRC 101810 / Mat9-16</strain>
    </source>
</reference>
<keyword evidence="1" id="KW-0812">Transmembrane</keyword>
<evidence type="ECO:0000313" key="2">
    <source>
        <dbReference type="EMBL" id="AFH50311.1"/>
    </source>
</evidence>
<name>I0AMV4_IGNAJ</name>